<evidence type="ECO:0000259" key="10">
    <source>
        <dbReference type="Pfam" id="PF08532"/>
    </source>
</evidence>
<dbReference type="EMBL" id="JAVDXT010000001">
    <property type="protein sequence ID" value="MDR7375369.1"/>
    <property type="molecule type" value="Genomic_DNA"/>
</dbReference>
<dbReference type="InterPro" id="IPR003476">
    <property type="entry name" value="Glyco_hydro_42"/>
</dbReference>
<dbReference type="Gene3D" id="3.40.50.880">
    <property type="match status" value="1"/>
</dbReference>
<keyword evidence="6" id="KW-0862">Zinc</keyword>
<evidence type="ECO:0000256" key="4">
    <source>
        <dbReference type="ARBA" id="ARBA00022723"/>
    </source>
</evidence>
<dbReference type="SUPFAM" id="SSF51445">
    <property type="entry name" value="(Trans)glycosidases"/>
    <property type="match status" value="1"/>
</dbReference>
<dbReference type="InterPro" id="IPR013738">
    <property type="entry name" value="Beta_galactosidase_Trimer"/>
</dbReference>
<gene>
    <name evidence="11" type="ORF">J2X19_000027</name>
</gene>
<dbReference type="PIRSF" id="PIRSF001084">
    <property type="entry name" value="B-galactosidase"/>
    <property type="match status" value="1"/>
</dbReference>
<comment type="caution">
    <text evidence="11">The sequence shown here is derived from an EMBL/GenBank/DDBJ whole genome shotgun (WGS) entry which is preliminary data.</text>
</comment>
<dbReference type="Gene3D" id="2.60.40.1180">
    <property type="entry name" value="Golgi alpha-mannosidase II"/>
    <property type="match status" value="1"/>
</dbReference>
<dbReference type="Proteomes" id="UP001180487">
    <property type="component" value="Unassembled WGS sequence"/>
</dbReference>
<proteinExistence type="inferred from homology"/>
<dbReference type="PANTHER" id="PTHR36447">
    <property type="entry name" value="BETA-GALACTOSIDASE GANA"/>
    <property type="match status" value="1"/>
</dbReference>
<keyword evidence="4" id="KW-0479">Metal-binding</keyword>
<keyword evidence="5 8" id="KW-0378">Hydrolase</keyword>
<evidence type="ECO:0000256" key="1">
    <source>
        <dbReference type="ARBA" id="ARBA00001412"/>
    </source>
</evidence>
<dbReference type="InterPro" id="IPR013780">
    <property type="entry name" value="Glyco_hydro_b"/>
</dbReference>
<evidence type="ECO:0000256" key="7">
    <source>
        <dbReference type="ARBA" id="ARBA00023295"/>
    </source>
</evidence>
<evidence type="ECO:0000256" key="6">
    <source>
        <dbReference type="ARBA" id="ARBA00022833"/>
    </source>
</evidence>
<feature type="domain" description="Glycoside hydrolase family 42 N-terminal" evidence="9">
    <location>
        <begin position="6"/>
        <end position="391"/>
    </location>
</feature>
<dbReference type="Pfam" id="PF02449">
    <property type="entry name" value="Glyco_hydro_42"/>
    <property type="match status" value="1"/>
</dbReference>
<name>A0ABU2C222_9BURK</name>
<dbReference type="SUPFAM" id="SSF51011">
    <property type="entry name" value="Glycosyl hydrolase domain"/>
    <property type="match status" value="1"/>
</dbReference>
<reference evidence="11 12" key="1">
    <citation type="submission" date="2023-07" db="EMBL/GenBank/DDBJ databases">
        <title>Sorghum-associated microbial communities from plants grown in Nebraska, USA.</title>
        <authorList>
            <person name="Schachtman D."/>
        </authorList>
    </citation>
    <scope>NUCLEOTIDE SEQUENCE [LARGE SCALE GENOMIC DNA]</scope>
    <source>
        <strain evidence="11 12">BE313</strain>
    </source>
</reference>
<dbReference type="InterPro" id="IPR029062">
    <property type="entry name" value="Class_I_gatase-like"/>
</dbReference>
<dbReference type="EC" id="3.2.1.23" evidence="3 8"/>
<evidence type="ECO:0000313" key="12">
    <source>
        <dbReference type="Proteomes" id="UP001180487"/>
    </source>
</evidence>
<keyword evidence="7 8" id="KW-0326">Glycosidase</keyword>
<comment type="similarity">
    <text evidence="2 8">Belongs to the glycosyl hydrolase 42 family.</text>
</comment>
<comment type="catalytic activity">
    <reaction evidence="1 8">
        <text>Hydrolysis of terminal non-reducing beta-D-galactose residues in beta-D-galactosides.</text>
        <dbReference type="EC" id="3.2.1.23"/>
    </reaction>
</comment>
<evidence type="ECO:0000259" key="9">
    <source>
        <dbReference type="Pfam" id="PF02449"/>
    </source>
</evidence>
<evidence type="ECO:0000256" key="5">
    <source>
        <dbReference type="ARBA" id="ARBA00022801"/>
    </source>
</evidence>
<organism evidence="11 12">
    <name type="scientific">Rhodoferax ferrireducens</name>
    <dbReference type="NCBI Taxonomy" id="192843"/>
    <lineage>
        <taxon>Bacteria</taxon>
        <taxon>Pseudomonadati</taxon>
        <taxon>Pseudomonadota</taxon>
        <taxon>Betaproteobacteria</taxon>
        <taxon>Burkholderiales</taxon>
        <taxon>Comamonadaceae</taxon>
        <taxon>Rhodoferax</taxon>
    </lineage>
</organism>
<dbReference type="InterPro" id="IPR017853">
    <property type="entry name" value="GH"/>
</dbReference>
<evidence type="ECO:0000313" key="11">
    <source>
        <dbReference type="EMBL" id="MDR7375369.1"/>
    </source>
</evidence>
<evidence type="ECO:0000256" key="8">
    <source>
        <dbReference type="PIRNR" id="PIRNR001084"/>
    </source>
</evidence>
<dbReference type="PANTHER" id="PTHR36447:SF2">
    <property type="entry name" value="BETA-GALACTOSIDASE YESZ"/>
    <property type="match status" value="1"/>
</dbReference>
<dbReference type="Pfam" id="PF08532">
    <property type="entry name" value="Glyco_hydro_42M"/>
    <property type="match status" value="1"/>
</dbReference>
<sequence>MKLGVCYYPEHWPESWWPDDARRMVEVGIQYVRIAEFAWSRIEPSPGVFAWEWLDRAIATLHAAGLKVVMCTPTATPPKWLVDADPGMLAVDAHGQTRGFGSRRHYCFSSLSYRAQSARITTALGERYGQHPAVVAWQTDNEYGCHDTVVSYSTAARQGFRAWLQQRYSDIDALNMAWGTVFWSQEYRNFEEVDAPVGTVTEVTPAQRLDYQRFASDEVVAFNRIQVDILRQHSPGRDVVHNFMGFFTEFDHHALSADLDVATWDSYPLGFTQNFFLTPEEKRHYARIGHPDIASFHHDLYRGMCKGRWWVMEQQPGPVNWAQWNPAPLDGMVRLWTWQAFAHGAEVVSYFRWRQAPFAQEQMHAGLNRPDRTLDQGGLEATQVAQELRQLQAHLPTSYQQAPVALVFDFTSIWMAKIQPQGADFNAVELSFRAYSMLRQMGLDVDIVSSSADLDGYALVVLPAHLREDAALAARLANSKAQVVLGPRSGSKSEALAFPDKLPPGAFADLAGVTVQRVASLPPGLVDSVHWNDGGHTEASRWREDLACSTAAPVAVFADNRPAVTHNGSTWYTAGWLDAAGWRRVLGLAAQAAQLTVQDLPTDVRTRRCGDLQFVMNFSGSEVQLAPATHAQCLLGARDLAPQAVSIWKL</sequence>
<dbReference type="SUPFAM" id="SSF52317">
    <property type="entry name" value="Class I glutamine amidotransferase-like"/>
    <property type="match status" value="1"/>
</dbReference>
<dbReference type="GO" id="GO:0004565">
    <property type="term" value="F:beta-galactosidase activity"/>
    <property type="evidence" value="ECO:0007669"/>
    <property type="project" value="UniProtKB-EC"/>
</dbReference>
<dbReference type="RefSeq" id="WP_310369533.1">
    <property type="nucleotide sequence ID" value="NZ_JAVDXT010000001.1"/>
</dbReference>
<evidence type="ECO:0000256" key="2">
    <source>
        <dbReference type="ARBA" id="ARBA00005940"/>
    </source>
</evidence>
<accession>A0ABU2C222</accession>
<protein>
    <recommendedName>
        <fullName evidence="3 8">Beta-galactosidase</fullName>
        <shortName evidence="8">Beta-gal</shortName>
        <ecNumber evidence="3 8">3.2.1.23</ecNumber>
    </recommendedName>
</protein>
<keyword evidence="12" id="KW-1185">Reference proteome</keyword>
<dbReference type="InterPro" id="IPR013529">
    <property type="entry name" value="Glyco_hydro_42_N"/>
</dbReference>
<dbReference type="Gene3D" id="3.20.20.80">
    <property type="entry name" value="Glycosidases"/>
    <property type="match status" value="1"/>
</dbReference>
<feature type="domain" description="Beta-galactosidase trimerisation" evidence="10">
    <location>
        <begin position="402"/>
        <end position="595"/>
    </location>
</feature>
<evidence type="ECO:0000256" key="3">
    <source>
        <dbReference type="ARBA" id="ARBA00012756"/>
    </source>
</evidence>
<dbReference type="CDD" id="cd03143">
    <property type="entry name" value="A4_beta-galactosidase_middle_domain"/>
    <property type="match status" value="1"/>
</dbReference>